<evidence type="ECO:0000313" key="16">
    <source>
        <dbReference type="EMBL" id="KAJ8711111.1"/>
    </source>
</evidence>
<evidence type="ECO:0000256" key="13">
    <source>
        <dbReference type="ARBA" id="ARBA00073127"/>
    </source>
</evidence>
<evidence type="ECO:0000256" key="6">
    <source>
        <dbReference type="ARBA" id="ARBA00023204"/>
    </source>
</evidence>
<comment type="function">
    <text evidence="11">DNA repair enzyme that incises DNA at 8-oxoG residues. Excises 7,8-dihydro-8-oxoguanine and 2,6-diamino-4-hydroxy-5-N-methylformamidopyrimidine (FAPY) from damaged DNA. Has a beta-lyase activity that nicks DNA 3' to the lesion.</text>
</comment>
<reference evidence="16" key="1">
    <citation type="submission" date="2023-03" db="EMBL/GenBank/DDBJ databases">
        <title>Chromosome-level genomes of two armyworms, Mythimna separata and Mythimna loreyi, provide insights into the biosynthesis and reception of sex pheromones.</title>
        <authorList>
            <person name="Zhao H."/>
        </authorList>
    </citation>
    <scope>NUCLEOTIDE SEQUENCE</scope>
    <source>
        <strain evidence="16">BeijingLab</strain>
        <tissue evidence="16">Pupa</tissue>
    </source>
</reference>
<keyword evidence="10" id="KW-0326">Glycosidase</keyword>
<comment type="catalytic activity">
    <reaction evidence="12">
        <text>2'-deoxyribonucleotide-(2'-deoxyribose 5'-phosphate)-2'-deoxyribonucleotide-DNA = a 3'-end 2'-deoxyribonucleotide-(2,3-dehydro-2,3-deoxyribose 5'-phosphate)-DNA + a 5'-end 5'-phospho-2'-deoxyribonucleoside-DNA + H(+)</text>
        <dbReference type="Rhea" id="RHEA:66592"/>
        <dbReference type="Rhea" id="RHEA-COMP:13180"/>
        <dbReference type="Rhea" id="RHEA-COMP:16897"/>
        <dbReference type="Rhea" id="RHEA-COMP:17067"/>
        <dbReference type="ChEBI" id="CHEBI:15378"/>
        <dbReference type="ChEBI" id="CHEBI:136412"/>
        <dbReference type="ChEBI" id="CHEBI:157695"/>
        <dbReference type="ChEBI" id="CHEBI:167181"/>
        <dbReference type="EC" id="4.2.99.18"/>
    </reaction>
</comment>
<dbReference type="Gene3D" id="1.10.1670.10">
    <property type="entry name" value="Helix-hairpin-Helix base-excision DNA repair enzymes (C-terminal)"/>
    <property type="match status" value="1"/>
</dbReference>
<evidence type="ECO:0000256" key="1">
    <source>
        <dbReference type="ARBA" id="ARBA00004123"/>
    </source>
</evidence>
<evidence type="ECO:0000256" key="11">
    <source>
        <dbReference type="ARBA" id="ARBA00025652"/>
    </source>
</evidence>
<accession>A0AAD7YD04</accession>
<keyword evidence="7" id="KW-0456">Lyase</keyword>
<sequence>MAWKKLLCNLRELQLMGTLSGGQSFRWTHNKENNEWIGVFSKTVWKLREYDGDLQYQVIGSLHNQSKKSNKNKNTDYSKLLEDYFRLDVNLGQYYKEWSEKDELFEKACQQFYGIRMLQQEPVENLFSFICSQNNHISRISTMVEKLCTHYGEKICEYEGDTYYAFPEVEKLSVLGVETELRNLGFGYRAKFIQKSAAQIVEWGGEEWFLSLQDMKYKDAKVELMKLHGIGPKVADCICLMSLNHLEALPVDTHVYQIAAQNYLPHLRGKKNVTEKMYTEIGDHFRMLYGDMAGWAHTVLFCADLKKFQQRDTDTCTRDNDSNGKPTKKRKKVS</sequence>
<evidence type="ECO:0000256" key="5">
    <source>
        <dbReference type="ARBA" id="ARBA00022801"/>
    </source>
</evidence>
<dbReference type="InterPro" id="IPR052054">
    <property type="entry name" value="Oxidative_DNA_repair_enzyme"/>
</dbReference>
<dbReference type="Gene3D" id="3.30.310.40">
    <property type="match status" value="1"/>
</dbReference>
<dbReference type="InterPro" id="IPR012904">
    <property type="entry name" value="OGG_N"/>
</dbReference>
<comment type="subcellular location">
    <subcellularLocation>
        <location evidence="1">Nucleus</location>
    </subcellularLocation>
</comment>
<dbReference type="GO" id="GO:0003684">
    <property type="term" value="F:damaged DNA binding"/>
    <property type="evidence" value="ECO:0007669"/>
    <property type="project" value="InterPro"/>
</dbReference>
<dbReference type="InterPro" id="IPR003265">
    <property type="entry name" value="HhH-GPD_domain"/>
</dbReference>
<dbReference type="PANTHER" id="PTHR10242">
    <property type="entry name" value="8-OXOGUANINE DNA GLYCOSYLASE"/>
    <property type="match status" value="1"/>
</dbReference>
<organism evidence="16 17">
    <name type="scientific">Mythimna separata</name>
    <name type="common">Oriental armyworm</name>
    <name type="synonym">Pseudaletia separata</name>
    <dbReference type="NCBI Taxonomy" id="271217"/>
    <lineage>
        <taxon>Eukaryota</taxon>
        <taxon>Metazoa</taxon>
        <taxon>Ecdysozoa</taxon>
        <taxon>Arthropoda</taxon>
        <taxon>Hexapoda</taxon>
        <taxon>Insecta</taxon>
        <taxon>Pterygota</taxon>
        <taxon>Neoptera</taxon>
        <taxon>Endopterygota</taxon>
        <taxon>Lepidoptera</taxon>
        <taxon>Glossata</taxon>
        <taxon>Ditrysia</taxon>
        <taxon>Noctuoidea</taxon>
        <taxon>Noctuidae</taxon>
        <taxon>Noctuinae</taxon>
        <taxon>Hadenini</taxon>
        <taxon>Mythimna</taxon>
    </lineage>
</organism>
<evidence type="ECO:0000259" key="15">
    <source>
        <dbReference type="SMART" id="SM00478"/>
    </source>
</evidence>
<evidence type="ECO:0000256" key="8">
    <source>
        <dbReference type="ARBA" id="ARBA00023242"/>
    </source>
</evidence>
<evidence type="ECO:0000256" key="2">
    <source>
        <dbReference type="ARBA" id="ARBA00010679"/>
    </source>
</evidence>
<dbReference type="GO" id="GO:0140078">
    <property type="term" value="F:class I DNA-(apurinic or apyrimidinic site) endonuclease activity"/>
    <property type="evidence" value="ECO:0007669"/>
    <property type="project" value="UniProtKB-EC"/>
</dbReference>
<dbReference type="GO" id="GO:0034039">
    <property type="term" value="F:8-oxo-7,8-dihydroguanine DNA N-glycosylase activity"/>
    <property type="evidence" value="ECO:0007669"/>
    <property type="project" value="TreeGrafter"/>
</dbReference>
<dbReference type="FunFam" id="1.10.1670.10:FF:000005">
    <property type="entry name" value="N-glycosylase/DNA lyase OGG1"/>
    <property type="match status" value="1"/>
</dbReference>
<keyword evidence="4" id="KW-0227">DNA damage</keyword>
<evidence type="ECO:0000313" key="17">
    <source>
        <dbReference type="Proteomes" id="UP001231518"/>
    </source>
</evidence>
<keyword evidence="6" id="KW-0234">DNA repair</keyword>
<keyword evidence="5" id="KW-0378">Hydrolase</keyword>
<dbReference type="EC" id="4.2.99.18" evidence="3"/>
<dbReference type="SMART" id="SM00478">
    <property type="entry name" value="ENDO3c"/>
    <property type="match status" value="1"/>
</dbReference>
<dbReference type="GO" id="GO:0006289">
    <property type="term" value="P:nucleotide-excision repair"/>
    <property type="evidence" value="ECO:0007669"/>
    <property type="project" value="InterPro"/>
</dbReference>
<feature type="domain" description="HhH-GPD" evidence="15">
    <location>
        <begin position="131"/>
        <end position="298"/>
    </location>
</feature>
<evidence type="ECO:0000256" key="3">
    <source>
        <dbReference type="ARBA" id="ARBA00012720"/>
    </source>
</evidence>
<dbReference type="GO" id="GO:0005634">
    <property type="term" value="C:nucleus"/>
    <property type="evidence" value="ECO:0007669"/>
    <property type="project" value="UniProtKB-SubCell"/>
</dbReference>
<protein>
    <recommendedName>
        <fullName evidence="13">N-glycosylase/DNA lyase</fullName>
        <ecNumber evidence="3">4.2.99.18</ecNumber>
    </recommendedName>
</protein>
<dbReference type="Pfam" id="PF07934">
    <property type="entry name" value="OGG_N"/>
    <property type="match status" value="1"/>
</dbReference>
<evidence type="ECO:0000256" key="12">
    <source>
        <dbReference type="ARBA" id="ARBA00044632"/>
    </source>
</evidence>
<dbReference type="EMBL" id="JARGEI010000022">
    <property type="protein sequence ID" value="KAJ8711111.1"/>
    <property type="molecule type" value="Genomic_DNA"/>
</dbReference>
<evidence type="ECO:0000256" key="10">
    <source>
        <dbReference type="ARBA" id="ARBA00023295"/>
    </source>
</evidence>
<dbReference type="CDD" id="cd00056">
    <property type="entry name" value="ENDO3c"/>
    <property type="match status" value="1"/>
</dbReference>
<dbReference type="PANTHER" id="PTHR10242:SF2">
    <property type="entry name" value="N-GLYCOSYLASE_DNA LYASE"/>
    <property type="match status" value="1"/>
</dbReference>
<keyword evidence="17" id="KW-1185">Reference proteome</keyword>
<gene>
    <name evidence="16" type="ORF">PYW07_008353</name>
</gene>
<dbReference type="SUPFAM" id="SSF48150">
    <property type="entry name" value="DNA-glycosylase"/>
    <property type="match status" value="1"/>
</dbReference>
<dbReference type="InterPro" id="IPR011257">
    <property type="entry name" value="DNA_glycosylase"/>
</dbReference>
<dbReference type="Pfam" id="PF00730">
    <property type="entry name" value="HhH-GPD"/>
    <property type="match status" value="1"/>
</dbReference>
<feature type="compositionally biased region" description="Basic and acidic residues" evidence="14">
    <location>
        <begin position="313"/>
        <end position="322"/>
    </location>
</feature>
<name>A0AAD7YD04_MYTSE</name>
<dbReference type="SUPFAM" id="SSF55945">
    <property type="entry name" value="TATA-box binding protein-like"/>
    <property type="match status" value="1"/>
</dbReference>
<feature type="region of interest" description="Disordered" evidence="14">
    <location>
        <begin position="313"/>
        <end position="334"/>
    </location>
</feature>
<dbReference type="Proteomes" id="UP001231518">
    <property type="component" value="Chromosome 21"/>
</dbReference>
<evidence type="ECO:0000256" key="7">
    <source>
        <dbReference type="ARBA" id="ARBA00023239"/>
    </source>
</evidence>
<keyword evidence="9" id="KW-0511">Multifunctional enzyme</keyword>
<evidence type="ECO:0000256" key="4">
    <source>
        <dbReference type="ARBA" id="ARBA00022763"/>
    </source>
</evidence>
<keyword evidence="8" id="KW-0539">Nucleus</keyword>
<dbReference type="GO" id="GO:0006285">
    <property type="term" value="P:base-excision repair, AP site formation"/>
    <property type="evidence" value="ECO:0007669"/>
    <property type="project" value="TreeGrafter"/>
</dbReference>
<dbReference type="InterPro" id="IPR023170">
    <property type="entry name" value="HhH_base_excis_C"/>
</dbReference>
<comment type="caution">
    <text evidence="16">The sequence shown here is derived from an EMBL/GenBank/DDBJ whole genome shotgun (WGS) entry which is preliminary data.</text>
</comment>
<proteinExistence type="inferred from homology"/>
<comment type="similarity">
    <text evidence="2">Belongs to the type-1 OGG1 family.</text>
</comment>
<dbReference type="Gene3D" id="1.10.340.30">
    <property type="entry name" value="Hypothetical protein, domain 2"/>
    <property type="match status" value="1"/>
</dbReference>
<evidence type="ECO:0000256" key="9">
    <source>
        <dbReference type="ARBA" id="ARBA00023268"/>
    </source>
</evidence>
<evidence type="ECO:0000256" key="14">
    <source>
        <dbReference type="SAM" id="MobiDB-lite"/>
    </source>
</evidence>
<dbReference type="AlphaFoldDB" id="A0AAD7YD04"/>
<dbReference type="FunFam" id="1.10.340.30:FF:000006">
    <property type="entry name" value="N-glycosylase/DNA lyase isoform X2"/>
    <property type="match status" value="1"/>
</dbReference>